<dbReference type="Pfam" id="PF05178">
    <property type="entry name" value="Kri1"/>
    <property type="match status" value="1"/>
</dbReference>
<name>A0A9W8LJ82_9FUNG</name>
<feature type="compositionally biased region" description="Low complexity" evidence="3">
    <location>
        <begin position="1"/>
        <end position="31"/>
    </location>
</feature>
<dbReference type="Pfam" id="PF12936">
    <property type="entry name" value="Kri1_C"/>
    <property type="match status" value="1"/>
</dbReference>
<feature type="compositionally biased region" description="Acidic residues" evidence="3">
    <location>
        <begin position="448"/>
        <end position="463"/>
    </location>
</feature>
<dbReference type="InterPro" id="IPR018034">
    <property type="entry name" value="Kri1"/>
</dbReference>
<evidence type="ECO:0000313" key="6">
    <source>
        <dbReference type="Proteomes" id="UP001140217"/>
    </source>
</evidence>
<evidence type="ECO:0000256" key="3">
    <source>
        <dbReference type="SAM" id="MobiDB-lite"/>
    </source>
</evidence>
<sequence length="687" mass="74962">MSGSSSDSSSGSSSSSSSSGSSSEAAAPVDLAKLDKKKVLRADERRRRAGDEEGAIEDYLSSSDDDDGGGYASGSDGGSDGGSDSESDAEEDENGILVSPEIDVQIMKALAAIRSKDKSVYDPSVNFFSDEAIQKSKDAWKSKAARADAKGLTLAEYQHKVNVEHGGLVDEEFELKRAVPAMTHVEEQEALRKAFKSAALAAASDDDDGDGDDDDDAGGLLVKKEKTEQELAREDAEYRKFLLDNMGGDLADRRAFERWATTAPDSADAEPGAGGGANADQAFLMNYILNRGWVNRDVGPSVDELEAKAVVDVEEDDDLLARTNDFEAQHNLRVGEDGDLQIKRYPRNIEGSMRRKDERRKLARERAKERKAEAKRQKTEELKRLKNQKKKEILEKLKEIQAITGNSTVGFDALDLDGDYDPEKFAAQMDKMFEAGAQNYDPSVKPEWDDDIDIGDIDPDADEGSNSTSSSRRRGNKRKHGDVDADDPDFVMDADYLEGGPAVDKEALDATAAELQDKVSAYMEKYHRLGFEDIVGGDLPTRFKYVNVKPVDYGLTPAEILLADEKLLNSHVSVKRLAAYRPDWKVEEDKAKYSNRKRAIYIKKKAAASRLEWEESLKGAKASGKKRKDKPAKPAAKDAKEPPKAGKASKAAGKAPEPADAAEPPAKKPNRRQRKKANLAAAAAATE</sequence>
<dbReference type="GO" id="GO:0005730">
    <property type="term" value="C:nucleolus"/>
    <property type="evidence" value="ECO:0007669"/>
    <property type="project" value="TreeGrafter"/>
</dbReference>
<feature type="compositionally biased region" description="Acidic residues" evidence="3">
    <location>
        <begin position="204"/>
        <end position="217"/>
    </location>
</feature>
<feature type="region of interest" description="Disordered" evidence="3">
    <location>
        <begin position="1"/>
        <end position="100"/>
    </location>
</feature>
<dbReference type="GO" id="GO:0030686">
    <property type="term" value="C:90S preribosome"/>
    <property type="evidence" value="ECO:0007669"/>
    <property type="project" value="TreeGrafter"/>
</dbReference>
<dbReference type="PANTHER" id="PTHR14490:SF5">
    <property type="entry name" value="PROTEIN KRI1 HOMOLOG"/>
    <property type="match status" value="1"/>
</dbReference>
<comment type="caution">
    <text evidence="5">The sequence shown here is derived from an EMBL/GenBank/DDBJ whole genome shotgun (WGS) entry which is preliminary data.</text>
</comment>
<dbReference type="OrthoDB" id="10252032at2759"/>
<comment type="similarity">
    <text evidence="1">Belongs to the KRI1 family.</text>
</comment>
<feature type="compositionally biased region" description="Basic and acidic residues" evidence="3">
    <location>
        <begin position="40"/>
        <end position="51"/>
    </location>
</feature>
<feature type="domain" description="Kri1-like C-terminal" evidence="4">
    <location>
        <begin position="518"/>
        <end position="605"/>
    </location>
</feature>
<feature type="region of interest" description="Disordered" evidence="3">
    <location>
        <begin position="202"/>
        <end position="228"/>
    </location>
</feature>
<evidence type="ECO:0000256" key="2">
    <source>
        <dbReference type="SAM" id="Coils"/>
    </source>
</evidence>
<reference evidence="5" key="1">
    <citation type="submission" date="2022-07" db="EMBL/GenBank/DDBJ databases">
        <title>Phylogenomic reconstructions and comparative analyses of Kickxellomycotina fungi.</title>
        <authorList>
            <person name="Reynolds N.K."/>
            <person name="Stajich J.E."/>
            <person name="Barry K."/>
            <person name="Grigoriev I.V."/>
            <person name="Crous P."/>
            <person name="Smith M.E."/>
        </authorList>
    </citation>
    <scope>NUCLEOTIDE SEQUENCE</scope>
    <source>
        <strain evidence="5">NBRC 105414</strain>
    </source>
</reference>
<keyword evidence="6" id="KW-1185">Reference proteome</keyword>
<dbReference type="PANTHER" id="PTHR14490">
    <property type="entry name" value="ZINC FINGER, ZZ TYPE"/>
    <property type="match status" value="1"/>
</dbReference>
<dbReference type="Proteomes" id="UP001140217">
    <property type="component" value="Unassembled WGS sequence"/>
</dbReference>
<feature type="coiled-coil region" evidence="2">
    <location>
        <begin position="355"/>
        <end position="399"/>
    </location>
</feature>
<feature type="compositionally biased region" description="Basic residues" evidence="3">
    <location>
        <begin position="471"/>
        <end position="480"/>
    </location>
</feature>
<feature type="compositionally biased region" description="Low complexity" evidence="3">
    <location>
        <begin position="645"/>
        <end position="664"/>
    </location>
</feature>
<keyword evidence="2" id="KW-0175">Coiled coil</keyword>
<feature type="compositionally biased region" description="Basic residues" evidence="3">
    <location>
        <begin position="668"/>
        <end position="677"/>
    </location>
</feature>
<feature type="region of interest" description="Disordered" evidence="3">
    <location>
        <begin position="439"/>
        <end position="487"/>
    </location>
</feature>
<protein>
    <submittedName>
        <fullName evidence="5">Ribosome biogenesis protein Kri1</fullName>
    </submittedName>
</protein>
<feature type="compositionally biased region" description="Basic and acidic residues" evidence="3">
    <location>
        <begin position="631"/>
        <end position="644"/>
    </location>
</feature>
<organism evidence="5 6">
    <name type="scientific">Coemansia javaensis</name>
    <dbReference type="NCBI Taxonomy" id="2761396"/>
    <lineage>
        <taxon>Eukaryota</taxon>
        <taxon>Fungi</taxon>
        <taxon>Fungi incertae sedis</taxon>
        <taxon>Zoopagomycota</taxon>
        <taxon>Kickxellomycotina</taxon>
        <taxon>Kickxellomycetes</taxon>
        <taxon>Kickxellales</taxon>
        <taxon>Kickxellaceae</taxon>
        <taxon>Coemansia</taxon>
    </lineage>
</organism>
<feature type="region of interest" description="Disordered" evidence="3">
    <location>
        <begin position="613"/>
        <end position="687"/>
    </location>
</feature>
<evidence type="ECO:0000313" key="5">
    <source>
        <dbReference type="EMBL" id="KAJ2782250.1"/>
    </source>
</evidence>
<evidence type="ECO:0000259" key="4">
    <source>
        <dbReference type="Pfam" id="PF12936"/>
    </source>
</evidence>
<dbReference type="EMBL" id="JANBUL010000078">
    <property type="protein sequence ID" value="KAJ2782250.1"/>
    <property type="molecule type" value="Genomic_DNA"/>
</dbReference>
<feature type="compositionally biased region" description="Acidic residues" evidence="3">
    <location>
        <begin position="83"/>
        <end position="94"/>
    </location>
</feature>
<gene>
    <name evidence="5" type="primary">kri1</name>
    <name evidence="5" type="ORF">H4R18_002394</name>
</gene>
<evidence type="ECO:0000256" key="1">
    <source>
        <dbReference type="ARBA" id="ARBA00007473"/>
    </source>
</evidence>
<dbReference type="AlphaFoldDB" id="A0A9W8LJ82"/>
<dbReference type="InterPro" id="IPR024626">
    <property type="entry name" value="Kri1-like_C"/>
</dbReference>
<proteinExistence type="inferred from homology"/>
<accession>A0A9W8LJ82</accession>
<dbReference type="GO" id="GO:0000447">
    <property type="term" value="P:endonucleolytic cleavage in ITS1 to separate SSU-rRNA from 5.8S rRNA and LSU-rRNA from tricistronic rRNA transcript (SSU-rRNA, 5.8S rRNA, LSU-rRNA)"/>
    <property type="evidence" value="ECO:0007669"/>
    <property type="project" value="TreeGrafter"/>
</dbReference>
<feature type="compositionally biased region" description="Gly residues" evidence="3">
    <location>
        <begin position="69"/>
        <end position="81"/>
    </location>
</feature>